<evidence type="ECO:0000313" key="2">
    <source>
        <dbReference type="EMBL" id="GAU88033.1"/>
    </source>
</evidence>
<dbReference type="GO" id="GO:0003723">
    <property type="term" value="F:RNA binding"/>
    <property type="evidence" value="ECO:0007669"/>
    <property type="project" value="TreeGrafter"/>
</dbReference>
<keyword evidence="3" id="KW-1185">Reference proteome</keyword>
<dbReference type="GO" id="GO:1990431">
    <property type="term" value="P:priRNA 3'-end processing"/>
    <property type="evidence" value="ECO:0007669"/>
    <property type="project" value="TreeGrafter"/>
</dbReference>
<dbReference type="GO" id="GO:0005634">
    <property type="term" value="C:nucleus"/>
    <property type="evidence" value="ECO:0007669"/>
    <property type="project" value="TreeGrafter"/>
</dbReference>
<dbReference type="PANTHER" id="PTHR15092">
    <property type="entry name" value="POLY A -SPECIFIC RIBONUCLEASE/TARGET OF EGR1, MEMBER 1"/>
    <property type="match status" value="1"/>
</dbReference>
<dbReference type="OrthoDB" id="414075at2759"/>
<dbReference type="Gene3D" id="3.30.420.10">
    <property type="entry name" value="Ribonuclease H-like superfamily/Ribonuclease H"/>
    <property type="match status" value="2"/>
</dbReference>
<evidence type="ECO:0000313" key="3">
    <source>
        <dbReference type="Proteomes" id="UP000186922"/>
    </source>
</evidence>
<dbReference type="EMBL" id="BDGG01000001">
    <property type="protein sequence ID" value="GAU88033.1"/>
    <property type="molecule type" value="Genomic_DNA"/>
</dbReference>
<name>A0A1D1UNU8_RAMVA</name>
<sequence>MVSVTRENIANLFSEIEANITKSAFVCIDTEFSGLTLGGSDVRESRFDTASDRYARYRKNIIDASLLQLGIACFMNGPHGPIDDGGGDADHDHLDDDEPSYRVVCYNILLAPADLGLVAFRPRVLMAEWPAMRFLSSHGFDLNQVVKNGVSCLRIADVQRLAKFLSPGLCSLKETEFDSDAIRTADRELQEIRDIVEKSDQTHDQWDFDSLKSAPLALHWMVREEFPYMWTRPNAWNSLQAEYVHGERIKLEKSDRTLETWTVKEAAYAGRIFTTLVEQRKVIVGYQIIQDILFLIDAFYSPLPEDYKDVKLLLQDLFPNLYDAKVITQALSRNEAINFVYHFDAPGLQETFKNLTSEEQAGMFKYAPQLQHDIRHTFYGWEDHSHEAAYDAFMTGTVFIDCIFAINADITATEKLKLVQKPVENPEKRAPFQKDGSQTCHALPPAVLRQLPSDVKAVTPYRGILMLHMAADKHINTLGDDSQAERSKSCVLLSTAPNTPILASNEALMAYLESCVHEVRRLSDREVMVACAGLDRARGFADHCRRTFKVDAVIVNSQDHRHKSSQKTGKPDAKLPVVICGAVFTAVLGYVCQKIALNR</sequence>
<reference evidence="2 3" key="1">
    <citation type="journal article" date="2016" name="Nat. Commun.">
        <title>Extremotolerant tardigrade genome and improved radiotolerance of human cultured cells by tardigrade-unique protein.</title>
        <authorList>
            <person name="Hashimoto T."/>
            <person name="Horikawa D.D."/>
            <person name="Saito Y."/>
            <person name="Kuwahara H."/>
            <person name="Kozuka-Hata H."/>
            <person name="Shin-I T."/>
            <person name="Minakuchi Y."/>
            <person name="Ohishi K."/>
            <person name="Motoyama A."/>
            <person name="Aizu T."/>
            <person name="Enomoto A."/>
            <person name="Kondo K."/>
            <person name="Tanaka S."/>
            <person name="Hara Y."/>
            <person name="Koshikawa S."/>
            <person name="Sagara H."/>
            <person name="Miura T."/>
            <person name="Yokobori S."/>
            <person name="Miyagawa K."/>
            <person name="Suzuki Y."/>
            <person name="Kubo T."/>
            <person name="Oyama M."/>
            <person name="Kohara Y."/>
            <person name="Fujiyama A."/>
            <person name="Arakawa K."/>
            <person name="Katayama T."/>
            <person name="Toyoda A."/>
            <person name="Kunieda T."/>
        </authorList>
    </citation>
    <scope>NUCLEOTIDE SEQUENCE [LARGE SCALE GENOMIC DNA]</scope>
    <source>
        <strain evidence="2 3">YOKOZUNA-1</strain>
    </source>
</reference>
<evidence type="ECO:0000256" key="1">
    <source>
        <dbReference type="ARBA" id="ARBA00008372"/>
    </source>
</evidence>
<comment type="caution">
    <text evidence="2">The sequence shown here is derived from an EMBL/GenBank/DDBJ whole genome shotgun (WGS) entry which is preliminary data.</text>
</comment>
<dbReference type="GO" id="GO:0000289">
    <property type="term" value="P:nuclear-transcribed mRNA poly(A) tail shortening"/>
    <property type="evidence" value="ECO:0007669"/>
    <property type="project" value="TreeGrafter"/>
</dbReference>
<dbReference type="GO" id="GO:0000175">
    <property type="term" value="F:3'-5'-RNA exonuclease activity"/>
    <property type="evidence" value="ECO:0007669"/>
    <property type="project" value="TreeGrafter"/>
</dbReference>
<comment type="similarity">
    <text evidence="1">Belongs to the CAF1 family.</text>
</comment>
<dbReference type="InterPro" id="IPR006941">
    <property type="entry name" value="RNase_CAF1"/>
</dbReference>
<dbReference type="InterPro" id="IPR012337">
    <property type="entry name" value="RNaseH-like_sf"/>
</dbReference>
<dbReference type="InterPro" id="IPR051181">
    <property type="entry name" value="CAF1_poly(A)_ribonucleases"/>
</dbReference>
<dbReference type="AlphaFoldDB" id="A0A1D1UNU8"/>
<dbReference type="GO" id="GO:1990432">
    <property type="term" value="P:siRNA 3'-end processing"/>
    <property type="evidence" value="ECO:0007669"/>
    <property type="project" value="TreeGrafter"/>
</dbReference>
<dbReference type="InterPro" id="IPR036397">
    <property type="entry name" value="RNaseH_sf"/>
</dbReference>
<dbReference type="STRING" id="947166.A0A1D1UNU8"/>
<dbReference type="Proteomes" id="UP000186922">
    <property type="component" value="Unassembled WGS sequence"/>
</dbReference>
<dbReference type="GO" id="GO:0005783">
    <property type="term" value="C:endoplasmic reticulum"/>
    <property type="evidence" value="ECO:0007669"/>
    <property type="project" value="TreeGrafter"/>
</dbReference>
<dbReference type="PANTHER" id="PTHR15092:SF22">
    <property type="entry name" value="POLY(A)-SPECIFIC RIBONUCLEASE PNLDC1"/>
    <property type="match status" value="1"/>
</dbReference>
<proteinExistence type="inferred from homology"/>
<dbReference type="SUPFAM" id="SSF53098">
    <property type="entry name" value="Ribonuclease H-like"/>
    <property type="match status" value="1"/>
</dbReference>
<dbReference type="Pfam" id="PF04857">
    <property type="entry name" value="CAF1"/>
    <property type="match status" value="1"/>
</dbReference>
<organism evidence="2 3">
    <name type="scientific">Ramazzottius varieornatus</name>
    <name type="common">Water bear</name>
    <name type="synonym">Tardigrade</name>
    <dbReference type="NCBI Taxonomy" id="947166"/>
    <lineage>
        <taxon>Eukaryota</taxon>
        <taxon>Metazoa</taxon>
        <taxon>Ecdysozoa</taxon>
        <taxon>Tardigrada</taxon>
        <taxon>Eutardigrada</taxon>
        <taxon>Parachela</taxon>
        <taxon>Hypsibioidea</taxon>
        <taxon>Ramazzottiidae</taxon>
        <taxon>Ramazzottius</taxon>
    </lineage>
</organism>
<gene>
    <name evidence="2" type="primary">RvY_00804-1</name>
    <name evidence="2" type="synonym">RvY_00804.1</name>
    <name evidence="2" type="ORF">RvY_00804</name>
</gene>
<accession>A0A1D1UNU8</accession>
<protein>
    <submittedName>
        <fullName evidence="2">Uncharacterized protein</fullName>
    </submittedName>
</protein>